<reference evidence="1" key="2">
    <citation type="submission" date="2021-12" db="EMBL/GenBank/DDBJ databases">
        <title>Resequencing data analysis of finger millet.</title>
        <authorList>
            <person name="Hatakeyama M."/>
            <person name="Aluri S."/>
            <person name="Balachadran M.T."/>
            <person name="Sivarajan S.R."/>
            <person name="Poveda L."/>
            <person name="Shimizu-Inatsugi R."/>
            <person name="Schlapbach R."/>
            <person name="Sreeman S.M."/>
            <person name="Shimizu K.K."/>
        </authorList>
    </citation>
    <scope>NUCLEOTIDE SEQUENCE</scope>
</reference>
<reference evidence="1" key="1">
    <citation type="journal article" date="2018" name="DNA Res.">
        <title>Multiple hybrid de novo genome assembly of finger millet, an orphan allotetraploid crop.</title>
        <authorList>
            <person name="Hatakeyama M."/>
            <person name="Aluri S."/>
            <person name="Balachadran M.T."/>
            <person name="Sivarajan S.R."/>
            <person name="Patrignani A."/>
            <person name="Gruter S."/>
            <person name="Poveda L."/>
            <person name="Shimizu-Inatsugi R."/>
            <person name="Baeten J."/>
            <person name="Francoijs K.J."/>
            <person name="Nataraja K.N."/>
            <person name="Reddy Y.A.N."/>
            <person name="Phadnis S."/>
            <person name="Ravikumar R.L."/>
            <person name="Schlapbach R."/>
            <person name="Sreeman S.M."/>
            <person name="Shimizu K.K."/>
        </authorList>
    </citation>
    <scope>NUCLEOTIDE SEQUENCE</scope>
</reference>
<proteinExistence type="predicted"/>
<dbReference type="AlphaFoldDB" id="A0AAV5CT37"/>
<gene>
    <name evidence="1" type="primary">ga18338</name>
    <name evidence="1" type="ORF">PR202_ga18338</name>
</gene>
<accession>A0AAV5CT37</accession>
<dbReference type="PANTHER" id="PTHR34710">
    <property type="entry name" value="OS03G0834100 PROTEIN"/>
    <property type="match status" value="1"/>
</dbReference>
<protein>
    <submittedName>
        <fullName evidence="1">Uncharacterized protein</fullName>
    </submittedName>
</protein>
<evidence type="ECO:0000313" key="1">
    <source>
        <dbReference type="EMBL" id="GJN01102.1"/>
    </source>
</evidence>
<dbReference type="EMBL" id="BQKI01000008">
    <property type="protein sequence ID" value="GJN01102.1"/>
    <property type="molecule type" value="Genomic_DNA"/>
</dbReference>
<evidence type="ECO:0000313" key="2">
    <source>
        <dbReference type="Proteomes" id="UP001054889"/>
    </source>
</evidence>
<name>A0AAV5CT37_ELECO</name>
<sequence length="111" mass="12973">MGSTEACETDWGMMPAQPLEELLKDLSVEEQVRLQNDLRERERDWKRLYKNHPQPPQMDLERERISDNCITDVAHHAISHYNARHPGGEFDVVKSLMESTVHFRGAVWFAL</sequence>
<dbReference type="Proteomes" id="UP001054889">
    <property type="component" value="Unassembled WGS sequence"/>
</dbReference>
<dbReference type="PANTHER" id="PTHR34710:SF10">
    <property type="entry name" value="EXPRESSED PROTEIN"/>
    <property type="match status" value="1"/>
</dbReference>
<keyword evidence="2" id="KW-1185">Reference proteome</keyword>
<comment type="caution">
    <text evidence="1">The sequence shown here is derived from an EMBL/GenBank/DDBJ whole genome shotgun (WGS) entry which is preliminary data.</text>
</comment>
<organism evidence="1 2">
    <name type="scientific">Eleusine coracana subsp. coracana</name>
    <dbReference type="NCBI Taxonomy" id="191504"/>
    <lineage>
        <taxon>Eukaryota</taxon>
        <taxon>Viridiplantae</taxon>
        <taxon>Streptophyta</taxon>
        <taxon>Embryophyta</taxon>
        <taxon>Tracheophyta</taxon>
        <taxon>Spermatophyta</taxon>
        <taxon>Magnoliopsida</taxon>
        <taxon>Liliopsida</taxon>
        <taxon>Poales</taxon>
        <taxon>Poaceae</taxon>
        <taxon>PACMAD clade</taxon>
        <taxon>Chloridoideae</taxon>
        <taxon>Cynodonteae</taxon>
        <taxon>Eleusininae</taxon>
        <taxon>Eleusine</taxon>
    </lineage>
</organism>